<evidence type="ECO:0000313" key="3">
    <source>
        <dbReference type="Proteomes" id="UP000574390"/>
    </source>
</evidence>
<dbReference type="Proteomes" id="UP000574390">
    <property type="component" value="Unassembled WGS sequence"/>
</dbReference>
<reference evidence="2 3" key="1">
    <citation type="submission" date="2020-04" db="EMBL/GenBank/DDBJ databases">
        <title>Perkinsus olseni comparative genomics.</title>
        <authorList>
            <person name="Bogema D.R."/>
        </authorList>
    </citation>
    <scope>NUCLEOTIDE SEQUENCE [LARGE SCALE GENOMIC DNA]</scope>
    <source>
        <strain evidence="2">ATCC PRA-205</strain>
    </source>
</reference>
<feature type="region of interest" description="Disordered" evidence="1">
    <location>
        <begin position="243"/>
        <end position="264"/>
    </location>
</feature>
<sequence>MALIIHTPLPNRLVSLTRGSAIALSRRWLSMRAHKPRVPDILSAALDDLLDCRDQLAAMQELKSGRALPVLDSPGQADVLRLTESILEADDFLCKNGILFEDILAEPNDDGHLLVDGLPPMSADEPDEAGWLRAVRDTLYGEGAQYCVRAQPGYVDTYERVLKRRQAVIDQLSKQGKATDSLTDKSVWMSWCRLLANRLGKSRDLHPFLSTLSSEELSLVSVVTVRNVLTMLCTPSSGRHPFAAPRGSDGVVQEAHDRATETLR</sequence>
<dbReference type="EMBL" id="JABANM010010947">
    <property type="protein sequence ID" value="KAF4738504.1"/>
    <property type="molecule type" value="Genomic_DNA"/>
</dbReference>
<feature type="compositionally biased region" description="Basic and acidic residues" evidence="1">
    <location>
        <begin position="254"/>
        <end position="264"/>
    </location>
</feature>
<dbReference type="AlphaFoldDB" id="A0A7J6SZV2"/>
<organism evidence="2 3">
    <name type="scientific">Perkinsus olseni</name>
    <name type="common">Perkinsus atlanticus</name>
    <dbReference type="NCBI Taxonomy" id="32597"/>
    <lineage>
        <taxon>Eukaryota</taxon>
        <taxon>Sar</taxon>
        <taxon>Alveolata</taxon>
        <taxon>Perkinsozoa</taxon>
        <taxon>Perkinsea</taxon>
        <taxon>Perkinsida</taxon>
        <taxon>Perkinsidae</taxon>
        <taxon>Perkinsus</taxon>
    </lineage>
</organism>
<accession>A0A7J6SZV2</accession>
<name>A0A7J6SZV2_PEROL</name>
<comment type="caution">
    <text evidence="2">The sequence shown here is derived from an EMBL/GenBank/DDBJ whole genome shotgun (WGS) entry which is preliminary data.</text>
</comment>
<protein>
    <submittedName>
        <fullName evidence="2">Uncharacterized protein</fullName>
    </submittedName>
</protein>
<evidence type="ECO:0000256" key="1">
    <source>
        <dbReference type="SAM" id="MobiDB-lite"/>
    </source>
</evidence>
<gene>
    <name evidence="2" type="ORF">FOZ62_001147</name>
</gene>
<evidence type="ECO:0000313" key="2">
    <source>
        <dbReference type="EMBL" id="KAF4738504.1"/>
    </source>
</evidence>
<proteinExistence type="predicted"/>